<evidence type="ECO:0000313" key="2">
    <source>
        <dbReference type="EMBL" id="KAK0721042.1"/>
    </source>
</evidence>
<dbReference type="AlphaFoldDB" id="A0AA40E129"/>
<accession>A0AA40E129</accession>
<dbReference type="CDD" id="cd01283">
    <property type="entry name" value="cytidine_deaminase"/>
    <property type="match status" value="1"/>
</dbReference>
<dbReference type="GO" id="GO:0006139">
    <property type="term" value="P:nucleobase-containing compound metabolic process"/>
    <property type="evidence" value="ECO:0007669"/>
    <property type="project" value="UniProtKB-ARBA"/>
</dbReference>
<proteinExistence type="inferred from homology"/>
<protein>
    <submittedName>
        <fullName evidence="2">Cytidine deaminase-like protein</fullName>
    </submittedName>
</protein>
<reference evidence="2" key="1">
    <citation type="submission" date="2023-06" db="EMBL/GenBank/DDBJ databases">
        <title>Genome-scale phylogeny and comparative genomics of the fungal order Sordariales.</title>
        <authorList>
            <consortium name="Lawrence Berkeley National Laboratory"/>
            <person name="Hensen N."/>
            <person name="Bonometti L."/>
            <person name="Westerberg I."/>
            <person name="Brannstrom I.O."/>
            <person name="Guillou S."/>
            <person name="Cros-Aarteil S."/>
            <person name="Calhoun S."/>
            <person name="Haridas S."/>
            <person name="Kuo A."/>
            <person name="Mondo S."/>
            <person name="Pangilinan J."/>
            <person name="Riley R."/>
            <person name="Labutti K."/>
            <person name="Andreopoulos B."/>
            <person name="Lipzen A."/>
            <person name="Chen C."/>
            <person name="Yanf M."/>
            <person name="Daum C."/>
            <person name="Ng V."/>
            <person name="Clum A."/>
            <person name="Steindorff A."/>
            <person name="Ohm R."/>
            <person name="Martin F."/>
            <person name="Silar P."/>
            <person name="Natvig D."/>
            <person name="Lalanne C."/>
            <person name="Gautier V."/>
            <person name="Ament-Velasquez S.L."/>
            <person name="Kruys A."/>
            <person name="Hutchinson M.I."/>
            <person name="Powell A.J."/>
            <person name="Barry K."/>
            <person name="Miller A.N."/>
            <person name="Grigoriev I.V."/>
            <person name="Debuchy R."/>
            <person name="Gladieux P."/>
            <person name="Thoren M.H."/>
            <person name="Johannesson H."/>
        </authorList>
    </citation>
    <scope>NUCLEOTIDE SEQUENCE</scope>
    <source>
        <strain evidence="2">SMH4607-1</strain>
    </source>
</reference>
<evidence type="ECO:0000313" key="3">
    <source>
        <dbReference type="Proteomes" id="UP001172102"/>
    </source>
</evidence>
<dbReference type="Proteomes" id="UP001172102">
    <property type="component" value="Unassembled WGS sequence"/>
</dbReference>
<evidence type="ECO:0000256" key="1">
    <source>
        <dbReference type="ARBA" id="ARBA00006576"/>
    </source>
</evidence>
<gene>
    <name evidence="2" type="ORF">B0H67DRAFT_452307</name>
</gene>
<sequence>ALSNIPSADNKHTVASAALSRSGRIFVGVNVDHFAGACAELVVLGAAASAGVLARDIDTIVAVRREPGEDPELGQRGPIAVLNPCGRCRQVLLDYNSDINVVVRDGEGVVLTLKVGELLPFAYIWPDGNNAQVEER</sequence>
<dbReference type="SUPFAM" id="SSF53927">
    <property type="entry name" value="Cytidine deaminase-like"/>
    <property type="match status" value="1"/>
</dbReference>
<dbReference type="EMBL" id="JAUKUA010000003">
    <property type="protein sequence ID" value="KAK0721042.1"/>
    <property type="molecule type" value="Genomic_DNA"/>
</dbReference>
<dbReference type="GO" id="GO:0005829">
    <property type="term" value="C:cytosol"/>
    <property type="evidence" value="ECO:0007669"/>
    <property type="project" value="TreeGrafter"/>
</dbReference>
<comment type="caution">
    <text evidence="2">The sequence shown here is derived from an EMBL/GenBank/DDBJ whole genome shotgun (WGS) entry which is preliminary data.</text>
</comment>
<name>A0AA40E129_9PEZI</name>
<dbReference type="GO" id="GO:0008270">
    <property type="term" value="F:zinc ion binding"/>
    <property type="evidence" value="ECO:0007669"/>
    <property type="project" value="TreeGrafter"/>
</dbReference>
<dbReference type="GO" id="GO:0004126">
    <property type="term" value="F:cytidine deaminase activity"/>
    <property type="evidence" value="ECO:0007669"/>
    <property type="project" value="TreeGrafter"/>
</dbReference>
<organism evidence="2 3">
    <name type="scientific">Lasiosphaeris hirsuta</name>
    <dbReference type="NCBI Taxonomy" id="260670"/>
    <lineage>
        <taxon>Eukaryota</taxon>
        <taxon>Fungi</taxon>
        <taxon>Dikarya</taxon>
        <taxon>Ascomycota</taxon>
        <taxon>Pezizomycotina</taxon>
        <taxon>Sordariomycetes</taxon>
        <taxon>Sordariomycetidae</taxon>
        <taxon>Sordariales</taxon>
        <taxon>Lasiosphaeriaceae</taxon>
        <taxon>Lasiosphaeris</taxon>
    </lineage>
</organism>
<feature type="non-terminal residue" evidence="2">
    <location>
        <position position="1"/>
    </location>
</feature>
<feature type="non-terminal residue" evidence="2">
    <location>
        <position position="136"/>
    </location>
</feature>
<dbReference type="Gene3D" id="3.40.140.10">
    <property type="entry name" value="Cytidine Deaminase, domain 2"/>
    <property type="match status" value="1"/>
</dbReference>
<comment type="similarity">
    <text evidence="1">Belongs to the cytidine and deoxycytidylate deaminase family.</text>
</comment>
<dbReference type="InterPro" id="IPR016193">
    <property type="entry name" value="Cytidine_deaminase-like"/>
</dbReference>
<keyword evidence="3" id="KW-1185">Reference proteome</keyword>
<dbReference type="InterPro" id="IPR050202">
    <property type="entry name" value="Cyt/Deoxycyt_deaminase"/>
</dbReference>
<dbReference type="PANTHER" id="PTHR11644">
    <property type="entry name" value="CYTIDINE DEAMINASE"/>
    <property type="match status" value="1"/>
</dbReference>
<dbReference type="PANTHER" id="PTHR11644:SF2">
    <property type="entry name" value="CYTIDINE DEAMINASE"/>
    <property type="match status" value="1"/>
</dbReference>